<dbReference type="Gene3D" id="1.10.287.950">
    <property type="entry name" value="Methyl-accepting chemotaxis protein"/>
    <property type="match status" value="1"/>
</dbReference>
<dbReference type="SMART" id="SM00283">
    <property type="entry name" value="MA"/>
    <property type="match status" value="1"/>
</dbReference>
<comment type="caution">
    <text evidence="7">The sequence shown here is derived from an EMBL/GenBank/DDBJ whole genome shotgun (WGS) entry which is preliminary data.</text>
</comment>
<protein>
    <submittedName>
        <fullName evidence="7">Methyl-accepting chemotaxis protein signaling domain protein</fullName>
    </submittedName>
</protein>
<dbReference type="Pfam" id="PF22673">
    <property type="entry name" value="MCP-like_PDC_1"/>
    <property type="match status" value="1"/>
</dbReference>
<dbReference type="PANTHER" id="PTHR32089:SF112">
    <property type="entry name" value="LYSOZYME-LIKE PROTEIN-RELATED"/>
    <property type="match status" value="1"/>
</dbReference>
<feature type="domain" description="Methyl-accepting transducer" evidence="5">
    <location>
        <begin position="423"/>
        <end position="680"/>
    </location>
</feature>
<evidence type="ECO:0000256" key="3">
    <source>
        <dbReference type="PROSITE-ProRule" id="PRU00284"/>
    </source>
</evidence>
<dbReference type="STRING" id="592026.GCWU0000282_001082"/>
<dbReference type="PANTHER" id="PTHR32089">
    <property type="entry name" value="METHYL-ACCEPTING CHEMOTAXIS PROTEIN MCPB"/>
    <property type="match status" value="1"/>
</dbReference>
<keyword evidence="8" id="KW-1185">Reference proteome</keyword>
<accession>V2XP06</accession>
<proteinExistence type="inferred from homology"/>
<dbReference type="GO" id="GO:0007165">
    <property type="term" value="P:signal transduction"/>
    <property type="evidence" value="ECO:0007669"/>
    <property type="project" value="UniProtKB-KW"/>
</dbReference>
<dbReference type="RefSeq" id="WP_023353963.1">
    <property type="nucleotide sequence ID" value="NZ_KI535367.1"/>
</dbReference>
<keyword evidence="4" id="KW-0812">Transmembrane</keyword>
<sequence length="709" mass="76319">MKQNQKVSKGPAVKSVGVKLSLIIAVLLLVVLGAKTAYDAVHTYNTNLTDRKSTALERAKKIAKGMEKDFTSAHQAAVGINSVVVSEMMNHKKQDRKRQVIIDALKNVIEDSESIEGVGVFFEPNAFDGKAAKYANKNGNKSGALSVYVTKDGVDLTDDHVGSPWYTNVMSAGKSIVLDPYKQGDKIITTYGFPIKYDGKLVAAINVDIDLSGLSEELAQEPSNGADNFTALISDDGTIAAHSMNTELIMQNVISKMPAIQSMFESAKAGNESLDVFKSMTTGKESQYMLVPVSVEGTDTHWVIAAISSMSYFTHDAVVNMYANIILNIITIIGIGVVIFFLIRNFIAIPIAVINKAISKLSNYNLDTSEERELLAKYRENKDEIGEMTRAIRLMVSNLTEIVSNINSHAQNTAATAEELTATAQATSEMANEVSTAVTNIADGATGQAQDTQSAAQSVDTSNTLLGEMIETLHELATATETIDKCKNEGNATLKELIKISDENREISTKVSQVIDETSQATEKISSASEMIQSISDQTNLLALNAAIEAARAGEAGKGFAVVADEIRKLAEQSAGFTSEIRGVIEELKVKAESAVDMMEDSNKMVIEQSKKVAETSEKFEEISTAVENSKVIVKEINSSSKTIEAENSNVIKVVENLSAIAEENAATTEEAAANVDTQVQSIADISQASENLANIAMELQSEVSKFTL</sequence>
<dbReference type="AlphaFoldDB" id="V2XP06"/>
<gene>
    <name evidence="7" type="ORF">GCWU0000282_001082</name>
</gene>
<organism evidence="7 8">
    <name type="scientific">Catonella morbi ATCC 51271</name>
    <dbReference type="NCBI Taxonomy" id="592026"/>
    <lineage>
        <taxon>Bacteria</taxon>
        <taxon>Bacillati</taxon>
        <taxon>Bacillota</taxon>
        <taxon>Clostridia</taxon>
        <taxon>Lachnospirales</taxon>
        <taxon>Lachnospiraceae</taxon>
        <taxon>Catonella</taxon>
    </lineage>
</organism>
<evidence type="ECO:0000313" key="7">
    <source>
        <dbReference type="EMBL" id="ESL03914.1"/>
    </source>
</evidence>
<dbReference type="CDD" id="cd12913">
    <property type="entry name" value="PDC1_MCP_like"/>
    <property type="match status" value="1"/>
</dbReference>
<dbReference type="Gene3D" id="3.30.450.20">
    <property type="entry name" value="PAS domain"/>
    <property type="match status" value="2"/>
</dbReference>
<dbReference type="InterPro" id="IPR003660">
    <property type="entry name" value="HAMP_dom"/>
</dbReference>
<dbReference type="Gene3D" id="6.10.340.10">
    <property type="match status" value="1"/>
</dbReference>
<dbReference type="PROSITE" id="PS50885">
    <property type="entry name" value="HAMP"/>
    <property type="match status" value="1"/>
</dbReference>
<dbReference type="Proteomes" id="UP000018227">
    <property type="component" value="Unassembled WGS sequence"/>
</dbReference>
<evidence type="ECO:0000256" key="1">
    <source>
        <dbReference type="ARBA" id="ARBA00023224"/>
    </source>
</evidence>
<dbReference type="SUPFAM" id="SSF58104">
    <property type="entry name" value="Methyl-accepting chemotaxis protein (MCP) signaling domain"/>
    <property type="match status" value="1"/>
</dbReference>
<dbReference type="Pfam" id="PF00015">
    <property type="entry name" value="MCPsignal"/>
    <property type="match status" value="1"/>
</dbReference>
<dbReference type="GO" id="GO:0016020">
    <property type="term" value="C:membrane"/>
    <property type="evidence" value="ECO:0007669"/>
    <property type="project" value="InterPro"/>
</dbReference>
<evidence type="ECO:0000313" key="8">
    <source>
        <dbReference type="Proteomes" id="UP000018227"/>
    </source>
</evidence>
<feature type="domain" description="HAMP" evidence="6">
    <location>
        <begin position="345"/>
        <end position="404"/>
    </location>
</feature>
<evidence type="ECO:0000259" key="6">
    <source>
        <dbReference type="PROSITE" id="PS50885"/>
    </source>
</evidence>
<evidence type="ECO:0000256" key="4">
    <source>
        <dbReference type="SAM" id="Phobius"/>
    </source>
</evidence>
<keyword evidence="4" id="KW-1133">Transmembrane helix</keyword>
<feature type="transmembrane region" description="Helical" evidence="4">
    <location>
        <begin position="321"/>
        <end position="343"/>
    </location>
</feature>
<dbReference type="InterPro" id="IPR004089">
    <property type="entry name" value="MCPsignal_dom"/>
</dbReference>
<dbReference type="HOGENOM" id="CLU_000445_107_19_9"/>
<comment type="similarity">
    <text evidence="2">Belongs to the methyl-accepting chemotaxis (MCP) protein family.</text>
</comment>
<dbReference type="PROSITE" id="PS50111">
    <property type="entry name" value="CHEMOTAXIS_TRANSDUC_2"/>
    <property type="match status" value="1"/>
</dbReference>
<evidence type="ECO:0000259" key="5">
    <source>
        <dbReference type="PROSITE" id="PS50111"/>
    </source>
</evidence>
<evidence type="ECO:0000256" key="2">
    <source>
        <dbReference type="ARBA" id="ARBA00029447"/>
    </source>
</evidence>
<name>V2XP06_9FIRM</name>
<keyword evidence="4" id="KW-0472">Membrane</keyword>
<dbReference type="OrthoDB" id="9760371at2"/>
<reference evidence="7 8" key="1">
    <citation type="submission" date="2013-06" db="EMBL/GenBank/DDBJ databases">
        <authorList>
            <person name="Weinstock G."/>
            <person name="Sodergren E."/>
            <person name="Clifton S."/>
            <person name="Fulton L."/>
            <person name="Fulton B."/>
            <person name="Courtney L."/>
            <person name="Fronick C."/>
            <person name="Harrison M."/>
            <person name="Strong C."/>
            <person name="Farmer C."/>
            <person name="Delahaunty K."/>
            <person name="Markovic C."/>
            <person name="Hall O."/>
            <person name="Minx P."/>
            <person name="Tomlinson C."/>
            <person name="Mitreva M."/>
            <person name="Nelson J."/>
            <person name="Hou S."/>
            <person name="Wollam A."/>
            <person name="Pepin K.H."/>
            <person name="Johnson M."/>
            <person name="Bhonagiri V."/>
            <person name="Nash W.E."/>
            <person name="Warren W."/>
            <person name="Chinwalla A."/>
            <person name="Mardis E.R."/>
            <person name="Wilson R.K."/>
        </authorList>
    </citation>
    <scope>NUCLEOTIDE SEQUENCE [LARGE SCALE GENOMIC DNA]</scope>
    <source>
        <strain evidence="7 8">ATCC 51271</strain>
    </source>
</reference>
<keyword evidence="1 3" id="KW-0807">Transducer</keyword>
<dbReference type="EMBL" id="ACIL03000007">
    <property type="protein sequence ID" value="ESL03914.1"/>
    <property type="molecule type" value="Genomic_DNA"/>
</dbReference>
<dbReference type="eggNOG" id="COG0840">
    <property type="taxonomic scope" value="Bacteria"/>
</dbReference>